<keyword evidence="3 14" id="KW-0489">Methyltransferase</keyword>
<accession>A0A1M6ISZ6</accession>
<sequence>MTYLLGLRLHDRDVLVIGGGRVAQRRVPVLLRAGARVTVVSPAVSAALEDLAAAGRITWTARAYEPGDVAGPGAPAHWLVHAATDDPAVNAAVAAEAEGARIWCVRADDRHTSAAWTPASGEEGGVTVGVVASGDPRRAAGLRDAIVDGLADGTLDARRGRERLTGVALVGGGPGDPGLITVRGRQLLAQADVVVVDRLAPTSLLDRLPADVEIIDAAKIPYGRSMQQEEINRVLVDRARRGRFVVRLKGGDPFLFGRGGEEAAACAEAGIPVIAVPGVTSALAAPAAAGVPATHRGVAQDVHIVSAHVPPGDPRSTVDWAGLARAGGTVVVLMGVERLSAIAAALVSHGRSADTPVAVVQDATLPGQRTVTGTLATIADSAESAGVRPPAVAIIGEVVQTARELDILHTGTQFETHRLATGRDLP</sequence>
<feature type="domain" description="Tetrapyrrole methylase" evidence="13">
    <location>
        <begin position="167"/>
        <end position="378"/>
    </location>
</feature>
<comment type="pathway">
    <text evidence="1">Porphyrin-containing compound metabolism; siroheme biosynthesis; sirohydrochlorin from precorrin-2: step 1/1.</text>
</comment>
<keyword evidence="7" id="KW-0520">NAD</keyword>
<proteinExistence type="predicted"/>
<keyword evidence="2" id="KW-0169">Cobalamin biosynthesis</keyword>
<evidence type="ECO:0000256" key="4">
    <source>
        <dbReference type="ARBA" id="ARBA00022679"/>
    </source>
</evidence>
<dbReference type="NCBIfam" id="NF004790">
    <property type="entry name" value="PRK06136.1"/>
    <property type="match status" value="1"/>
</dbReference>
<dbReference type="UniPathway" id="UPA00262">
    <property type="reaction ID" value="UER00222"/>
</dbReference>
<protein>
    <submittedName>
        <fullName evidence="14">Uroporphyrin-III C-methyltransferase / precorrin-2 dehydrogenase / sirohydrochlorin ferrochelatase</fullName>
    </submittedName>
</protein>
<dbReference type="GO" id="GO:0032259">
    <property type="term" value="P:methylation"/>
    <property type="evidence" value="ECO:0007669"/>
    <property type="project" value="UniProtKB-KW"/>
</dbReference>
<dbReference type="InterPro" id="IPR050161">
    <property type="entry name" value="Siro_Cobalamin_biosynth"/>
</dbReference>
<dbReference type="InterPro" id="IPR000878">
    <property type="entry name" value="4pyrrol_Mease"/>
</dbReference>
<dbReference type="EMBL" id="FQZK01000005">
    <property type="protein sequence ID" value="SHJ37527.1"/>
    <property type="molecule type" value="Genomic_DNA"/>
</dbReference>
<dbReference type="GO" id="GO:0051266">
    <property type="term" value="F:sirohydrochlorin ferrochelatase activity"/>
    <property type="evidence" value="ECO:0007669"/>
    <property type="project" value="InterPro"/>
</dbReference>
<dbReference type="AlphaFoldDB" id="A0A1M6ISZ6"/>
<dbReference type="InterPro" id="IPR006366">
    <property type="entry name" value="CobA/CysG_C"/>
</dbReference>
<dbReference type="GO" id="GO:0043115">
    <property type="term" value="F:precorrin-2 dehydrogenase activity"/>
    <property type="evidence" value="ECO:0007669"/>
    <property type="project" value="UniProtKB-EC"/>
</dbReference>
<dbReference type="InterPro" id="IPR036291">
    <property type="entry name" value="NAD(P)-bd_dom_sf"/>
</dbReference>
<dbReference type="Pfam" id="PF00590">
    <property type="entry name" value="TP_methylase"/>
    <property type="match status" value="1"/>
</dbReference>
<evidence type="ECO:0000256" key="2">
    <source>
        <dbReference type="ARBA" id="ARBA00022573"/>
    </source>
</evidence>
<evidence type="ECO:0000256" key="11">
    <source>
        <dbReference type="ARBA" id="ARBA00047561"/>
    </source>
</evidence>
<dbReference type="InterPro" id="IPR014776">
    <property type="entry name" value="4pyrrole_Mease_sub2"/>
</dbReference>
<evidence type="ECO:0000313" key="15">
    <source>
        <dbReference type="Proteomes" id="UP000184452"/>
    </source>
</evidence>
<dbReference type="PANTHER" id="PTHR45790:SF3">
    <property type="entry name" value="S-ADENOSYL-L-METHIONINE-DEPENDENT UROPORPHYRINOGEN III METHYLTRANSFERASE, CHLOROPLASTIC"/>
    <property type="match status" value="1"/>
</dbReference>
<evidence type="ECO:0000256" key="5">
    <source>
        <dbReference type="ARBA" id="ARBA00022691"/>
    </source>
</evidence>
<dbReference type="FunFam" id="3.40.1010.10:FF:000003">
    <property type="entry name" value="Putative Uroporphyrinogen-III C-methyltransferase"/>
    <property type="match status" value="1"/>
</dbReference>
<dbReference type="Pfam" id="PF13241">
    <property type="entry name" value="NAD_binding_7"/>
    <property type="match status" value="1"/>
</dbReference>
<dbReference type="Proteomes" id="UP000184452">
    <property type="component" value="Unassembled WGS sequence"/>
</dbReference>
<dbReference type="CDD" id="cd11642">
    <property type="entry name" value="SUMT"/>
    <property type="match status" value="1"/>
</dbReference>
<dbReference type="NCBIfam" id="TIGR01469">
    <property type="entry name" value="cobA_cysG_Cterm"/>
    <property type="match status" value="1"/>
</dbReference>
<dbReference type="SUPFAM" id="SSF51735">
    <property type="entry name" value="NAD(P)-binding Rossmann-fold domains"/>
    <property type="match status" value="1"/>
</dbReference>
<dbReference type="Gene3D" id="3.30.950.10">
    <property type="entry name" value="Methyltransferase, Cobalt-precorrin-4 Transmethylase, Domain 2"/>
    <property type="match status" value="1"/>
</dbReference>
<dbReference type="InterPro" id="IPR014777">
    <property type="entry name" value="4pyrrole_Mease_sub1"/>
</dbReference>
<evidence type="ECO:0000256" key="6">
    <source>
        <dbReference type="ARBA" id="ARBA00023002"/>
    </source>
</evidence>
<dbReference type="GO" id="GO:0051287">
    <property type="term" value="F:NAD binding"/>
    <property type="evidence" value="ECO:0007669"/>
    <property type="project" value="InterPro"/>
</dbReference>
<dbReference type="PANTHER" id="PTHR45790">
    <property type="entry name" value="SIROHEME SYNTHASE-RELATED"/>
    <property type="match status" value="1"/>
</dbReference>
<name>A0A1M6ISZ6_9ACTN</name>
<evidence type="ECO:0000313" key="14">
    <source>
        <dbReference type="EMBL" id="SHJ37527.1"/>
    </source>
</evidence>
<keyword evidence="8" id="KW-0456">Lyase</keyword>
<comment type="catalytic activity">
    <reaction evidence="11">
        <text>precorrin-2 + NAD(+) = sirohydrochlorin + NADH + 2 H(+)</text>
        <dbReference type="Rhea" id="RHEA:15613"/>
        <dbReference type="ChEBI" id="CHEBI:15378"/>
        <dbReference type="ChEBI" id="CHEBI:57540"/>
        <dbReference type="ChEBI" id="CHEBI:57945"/>
        <dbReference type="ChEBI" id="CHEBI:58351"/>
        <dbReference type="ChEBI" id="CHEBI:58827"/>
        <dbReference type="EC" id="1.3.1.76"/>
    </reaction>
</comment>
<evidence type="ECO:0000256" key="3">
    <source>
        <dbReference type="ARBA" id="ARBA00022603"/>
    </source>
</evidence>
<evidence type="ECO:0000256" key="12">
    <source>
        <dbReference type="PIRSR" id="PIRSR036426-1"/>
    </source>
</evidence>
<evidence type="ECO:0000256" key="7">
    <source>
        <dbReference type="ARBA" id="ARBA00023027"/>
    </source>
</evidence>
<dbReference type="NCBIfam" id="TIGR01470">
    <property type="entry name" value="cysG_Nterm"/>
    <property type="match status" value="1"/>
</dbReference>
<dbReference type="GO" id="GO:0009236">
    <property type="term" value="P:cobalamin biosynthetic process"/>
    <property type="evidence" value="ECO:0007669"/>
    <property type="project" value="UniProtKB-KW"/>
</dbReference>
<dbReference type="InterPro" id="IPR035996">
    <property type="entry name" value="4pyrrol_Methylase_sf"/>
</dbReference>
<evidence type="ECO:0000256" key="9">
    <source>
        <dbReference type="ARBA" id="ARBA00023244"/>
    </source>
</evidence>
<keyword evidence="6" id="KW-0560">Oxidoreductase</keyword>
<dbReference type="GO" id="GO:0019354">
    <property type="term" value="P:siroheme biosynthetic process"/>
    <property type="evidence" value="ECO:0007669"/>
    <property type="project" value="UniProtKB-UniPathway"/>
</dbReference>
<evidence type="ECO:0000256" key="1">
    <source>
        <dbReference type="ARBA" id="ARBA00005010"/>
    </source>
</evidence>
<dbReference type="PIRSF" id="PIRSF036426">
    <property type="entry name" value="Sirohaem_synth"/>
    <property type="match status" value="1"/>
</dbReference>
<gene>
    <name evidence="14" type="ORF">SAMN05421803_105284</name>
</gene>
<keyword evidence="15" id="KW-1185">Reference proteome</keyword>
<dbReference type="OrthoDB" id="9815856at2"/>
<dbReference type="SUPFAM" id="SSF53790">
    <property type="entry name" value="Tetrapyrrole methylase"/>
    <property type="match status" value="1"/>
</dbReference>
<feature type="active site" description="Proton acceptor" evidence="12">
    <location>
        <position position="197"/>
    </location>
</feature>
<dbReference type="Gene3D" id="3.40.50.720">
    <property type="entry name" value="NAD(P)-binding Rossmann-like Domain"/>
    <property type="match status" value="1"/>
</dbReference>
<reference evidence="14 15" key="1">
    <citation type="submission" date="2016-11" db="EMBL/GenBank/DDBJ databases">
        <authorList>
            <person name="Jaros S."/>
            <person name="Januszkiewicz K."/>
            <person name="Wedrychowicz H."/>
        </authorList>
    </citation>
    <scope>NUCLEOTIDE SEQUENCE [LARGE SCALE GENOMIC DNA]</scope>
    <source>
        <strain evidence="14 15">CGMCC 4.5723</strain>
    </source>
</reference>
<evidence type="ECO:0000259" key="13">
    <source>
        <dbReference type="Pfam" id="PF00590"/>
    </source>
</evidence>
<keyword evidence="4 14" id="KW-0808">Transferase</keyword>
<evidence type="ECO:0000256" key="8">
    <source>
        <dbReference type="ARBA" id="ARBA00023239"/>
    </source>
</evidence>
<keyword evidence="9" id="KW-0627">Porphyrin biosynthesis</keyword>
<dbReference type="InterPro" id="IPR006367">
    <property type="entry name" value="Sirohaem_synthase_N"/>
</dbReference>
<dbReference type="RefSeq" id="WP_073378816.1">
    <property type="nucleotide sequence ID" value="NZ_FQZK01000005.1"/>
</dbReference>
<keyword evidence="10" id="KW-0511">Multifunctional enzyme</keyword>
<keyword evidence="5" id="KW-0949">S-adenosyl-L-methionine</keyword>
<dbReference type="Gene3D" id="3.40.1010.10">
    <property type="entry name" value="Cobalt-precorrin-4 Transmethylase, Domain 1"/>
    <property type="match status" value="1"/>
</dbReference>
<dbReference type="GO" id="GO:0004851">
    <property type="term" value="F:uroporphyrin-III C-methyltransferase activity"/>
    <property type="evidence" value="ECO:0007669"/>
    <property type="project" value="InterPro"/>
</dbReference>
<feature type="active site" description="Proton donor" evidence="12">
    <location>
        <position position="219"/>
    </location>
</feature>
<dbReference type="FunFam" id="3.30.950.10:FF:000001">
    <property type="entry name" value="Siroheme synthase"/>
    <property type="match status" value="1"/>
</dbReference>
<evidence type="ECO:0000256" key="10">
    <source>
        <dbReference type="ARBA" id="ARBA00023268"/>
    </source>
</evidence>
<organism evidence="14 15">
    <name type="scientific">Nocardiopsis flavescens</name>
    <dbReference type="NCBI Taxonomy" id="758803"/>
    <lineage>
        <taxon>Bacteria</taxon>
        <taxon>Bacillati</taxon>
        <taxon>Actinomycetota</taxon>
        <taxon>Actinomycetes</taxon>
        <taxon>Streptosporangiales</taxon>
        <taxon>Nocardiopsidaceae</taxon>
        <taxon>Nocardiopsis</taxon>
    </lineage>
</organism>
<dbReference type="STRING" id="758803.SAMN05421803_105284"/>
<dbReference type="InterPro" id="IPR012409">
    <property type="entry name" value="Sirohaem_synth"/>
</dbReference>